<evidence type="ECO:0000313" key="3">
    <source>
        <dbReference type="Proteomes" id="UP000290289"/>
    </source>
</evidence>
<dbReference type="EMBL" id="RDQH01000335">
    <property type="protein sequence ID" value="RXH88571.1"/>
    <property type="molecule type" value="Genomic_DNA"/>
</dbReference>
<proteinExistence type="predicted"/>
<dbReference type="Proteomes" id="UP000290289">
    <property type="component" value="Chromosome 9"/>
</dbReference>
<evidence type="ECO:0000313" key="2">
    <source>
        <dbReference type="EMBL" id="RXH88571.1"/>
    </source>
</evidence>
<gene>
    <name evidence="2" type="ORF">DVH24_000170</name>
</gene>
<evidence type="ECO:0000256" key="1">
    <source>
        <dbReference type="SAM" id="MobiDB-lite"/>
    </source>
</evidence>
<feature type="region of interest" description="Disordered" evidence="1">
    <location>
        <begin position="33"/>
        <end position="60"/>
    </location>
</feature>
<keyword evidence="3" id="KW-1185">Reference proteome</keyword>
<sequence>MAELEKKRMDFHKDLKLQKKQIMKRVHAEIAKIQQGDDTENDNSVENASGYMGERVSVKK</sequence>
<organism evidence="2 3">
    <name type="scientific">Malus domestica</name>
    <name type="common">Apple</name>
    <name type="synonym">Pyrus malus</name>
    <dbReference type="NCBI Taxonomy" id="3750"/>
    <lineage>
        <taxon>Eukaryota</taxon>
        <taxon>Viridiplantae</taxon>
        <taxon>Streptophyta</taxon>
        <taxon>Embryophyta</taxon>
        <taxon>Tracheophyta</taxon>
        <taxon>Spermatophyta</taxon>
        <taxon>Magnoliopsida</taxon>
        <taxon>eudicotyledons</taxon>
        <taxon>Gunneridae</taxon>
        <taxon>Pentapetalae</taxon>
        <taxon>rosids</taxon>
        <taxon>fabids</taxon>
        <taxon>Rosales</taxon>
        <taxon>Rosaceae</taxon>
        <taxon>Amygdaloideae</taxon>
        <taxon>Maleae</taxon>
        <taxon>Malus</taxon>
    </lineage>
</organism>
<name>A0A498J529_MALDO</name>
<dbReference type="AlphaFoldDB" id="A0A498J529"/>
<reference evidence="2 3" key="1">
    <citation type="submission" date="2018-10" db="EMBL/GenBank/DDBJ databases">
        <title>A high-quality apple genome assembly.</title>
        <authorList>
            <person name="Hu J."/>
        </authorList>
    </citation>
    <scope>NUCLEOTIDE SEQUENCE [LARGE SCALE GENOMIC DNA]</scope>
    <source>
        <strain evidence="3">cv. HFTH1</strain>
        <tissue evidence="2">Young leaf</tissue>
    </source>
</reference>
<protein>
    <submittedName>
        <fullName evidence="2">Uncharacterized protein</fullName>
    </submittedName>
</protein>
<comment type="caution">
    <text evidence="2">The sequence shown here is derived from an EMBL/GenBank/DDBJ whole genome shotgun (WGS) entry which is preliminary data.</text>
</comment>
<accession>A0A498J529</accession>